<gene>
    <name evidence="4" type="ORF">M011DRAFT_212531</name>
</gene>
<protein>
    <recommendedName>
        <fullName evidence="3">C2H2-type domain-containing protein</fullName>
    </recommendedName>
</protein>
<dbReference type="Pfam" id="PF26082">
    <property type="entry name" value="zf-C2H2_AcuF"/>
    <property type="match status" value="1"/>
</dbReference>
<dbReference type="AlphaFoldDB" id="A0A6A6V186"/>
<dbReference type="InterPro" id="IPR013087">
    <property type="entry name" value="Znf_C2H2_type"/>
</dbReference>
<organism evidence="4 5">
    <name type="scientific">Sporormia fimetaria CBS 119925</name>
    <dbReference type="NCBI Taxonomy" id="1340428"/>
    <lineage>
        <taxon>Eukaryota</taxon>
        <taxon>Fungi</taxon>
        <taxon>Dikarya</taxon>
        <taxon>Ascomycota</taxon>
        <taxon>Pezizomycotina</taxon>
        <taxon>Dothideomycetes</taxon>
        <taxon>Pleosporomycetidae</taxon>
        <taxon>Pleosporales</taxon>
        <taxon>Sporormiaceae</taxon>
        <taxon>Sporormia</taxon>
    </lineage>
</organism>
<accession>A0A6A6V186</accession>
<evidence type="ECO:0000313" key="4">
    <source>
        <dbReference type="EMBL" id="KAF2743783.1"/>
    </source>
</evidence>
<evidence type="ECO:0000259" key="3">
    <source>
        <dbReference type="SMART" id="SM00355"/>
    </source>
</evidence>
<dbReference type="EMBL" id="MU006594">
    <property type="protein sequence ID" value="KAF2743783.1"/>
    <property type="molecule type" value="Genomic_DNA"/>
</dbReference>
<feature type="domain" description="C2H2-type" evidence="3">
    <location>
        <begin position="349"/>
        <end position="375"/>
    </location>
</feature>
<feature type="domain" description="C2H2-type" evidence="3">
    <location>
        <begin position="321"/>
        <end position="343"/>
    </location>
</feature>
<reference evidence="4" key="1">
    <citation type="journal article" date="2020" name="Stud. Mycol.">
        <title>101 Dothideomycetes genomes: a test case for predicting lifestyles and emergence of pathogens.</title>
        <authorList>
            <person name="Haridas S."/>
            <person name="Albert R."/>
            <person name="Binder M."/>
            <person name="Bloem J."/>
            <person name="Labutti K."/>
            <person name="Salamov A."/>
            <person name="Andreopoulos B."/>
            <person name="Baker S."/>
            <person name="Barry K."/>
            <person name="Bills G."/>
            <person name="Bluhm B."/>
            <person name="Cannon C."/>
            <person name="Castanera R."/>
            <person name="Culley D."/>
            <person name="Daum C."/>
            <person name="Ezra D."/>
            <person name="Gonzalez J."/>
            <person name="Henrissat B."/>
            <person name="Kuo A."/>
            <person name="Liang C."/>
            <person name="Lipzen A."/>
            <person name="Lutzoni F."/>
            <person name="Magnuson J."/>
            <person name="Mondo S."/>
            <person name="Nolan M."/>
            <person name="Ohm R."/>
            <person name="Pangilinan J."/>
            <person name="Park H.-J."/>
            <person name="Ramirez L."/>
            <person name="Alfaro M."/>
            <person name="Sun H."/>
            <person name="Tritt A."/>
            <person name="Yoshinaga Y."/>
            <person name="Zwiers L.-H."/>
            <person name="Turgeon B."/>
            <person name="Goodwin S."/>
            <person name="Spatafora J."/>
            <person name="Crous P."/>
            <person name="Grigoriev I."/>
        </authorList>
    </citation>
    <scope>NUCLEOTIDE SEQUENCE</scope>
    <source>
        <strain evidence="4">CBS 119925</strain>
    </source>
</reference>
<proteinExistence type="predicted"/>
<name>A0A6A6V186_9PLEO</name>
<feature type="region of interest" description="Disordered" evidence="2">
    <location>
        <begin position="858"/>
        <end position="887"/>
    </location>
</feature>
<evidence type="ECO:0000313" key="5">
    <source>
        <dbReference type="Proteomes" id="UP000799440"/>
    </source>
</evidence>
<feature type="compositionally biased region" description="Low complexity" evidence="2">
    <location>
        <begin position="520"/>
        <end position="529"/>
    </location>
</feature>
<feature type="domain" description="C2H2-type" evidence="3">
    <location>
        <begin position="379"/>
        <end position="403"/>
    </location>
</feature>
<dbReference type="PANTHER" id="PTHR35391:SF7">
    <property type="entry name" value="C2H2-TYPE DOMAIN-CONTAINING PROTEIN"/>
    <property type="match status" value="1"/>
</dbReference>
<evidence type="ECO:0000256" key="1">
    <source>
        <dbReference type="SAM" id="Coils"/>
    </source>
</evidence>
<feature type="region of interest" description="Disordered" evidence="2">
    <location>
        <begin position="507"/>
        <end position="595"/>
    </location>
</feature>
<dbReference type="OrthoDB" id="6133115at2759"/>
<keyword evidence="1" id="KW-0175">Coiled coil</keyword>
<feature type="coiled-coil region" evidence="1">
    <location>
        <begin position="72"/>
        <end position="99"/>
    </location>
</feature>
<feature type="region of interest" description="Disordered" evidence="2">
    <location>
        <begin position="785"/>
        <end position="844"/>
    </location>
</feature>
<sequence length="1176" mass="132588">MSVLEQCRSCLNALAAIVSLLSGRPEVCGISSDDVNEELERLRLWIGNIGAFHTSDASLSLEYRLREAKDVLSHIHRLLEDLQEVCEELQDVLLTEQATATGAAISEHDPANTKQSLDSQQSEAVDLVEEVGACISRLFRVSKLVRKASPRDTFAIALSRDRYLFNDQFDIGHVGEKYPKLADESFDWLRNRLGRAITHRRHYLSYIRDHRGKLEGDLTQETPTANVLSGINRAEIMPTQVALKPEPDSGSRPSTFLTKASTLAPEKLAQLSLSAQNDSDSGDDARTYTTVSRSVEGGPDASLIERIPKLTELRKENRKDFECPFCFRLKSFRSESLWRRHVFSDLRAYVCTFADCDGPYFSDVNEWFRHEMTMHRVHYQCVLCKSKRFSAKHRYIAHIETAHSEIARGANQEQLLGIARIPVEQIPAQECPCCAEWPGRLRERLISEGNSADAVDEVITVTPTDFKRHLASHLEQLALFTLPIVSHGDDDLHSNRAIEMNTDSHHLSLPISQPADVDDTSSVVGDSAATAGDSAVPKRDSAATAADSDASTEDPASPMEGPVPTGGAPSTTSEDPVATMEDDGPTAEGDASPAEEPVAKASMFVSLDLQDQFTEEDWSAFEDRYSLKIESRNVHQNALQVDVVGTRIQFLKFWDFLEEFQVFLKRRRAAKAKAAWRGFRGAVERKRHQRELRVPMLLEKHFWERLESDIAAYEQLLSVSIEYRTIGSTDIEITIIGTSGDGGTAHRAWEFFSRLRKLFIRQSARRAYSVLEKWGPDIWNKDLGSEDGLHNSEHTNLPEDVPRRSGGTDEPSKLEEDSINIANTGRAIPDTTVDTTQENPEDTELDPIGRLLRMEAAAGQPEISASSTGEGPDEINRSTHNKHLSINPESVVVEQELSDTTGQAQKEVQPRACRVLEDLGSSNPPIMQAKKGDILITISEPIFLELLIVPEPKTEWYLFACFPDEYLDRQRTHQPCTVRLVPERAIATLPQQIPGISELDRHYSVWWGVEYQRATDIYEQLDTELLILENKFQVRILHLNYILGKDGQHPQQLLRIIGLRHREAINSLQRLLSYIVNLESPFFVELKSPRSLPQLRMGFFPREVSELNAPGTVPKPERRFPEGIVFVATEEYGNMFAVQRFHIESRTIETFDIPKDCLSWDAEKYDAWRRRVAELP</sequence>
<feature type="compositionally biased region" description="Low complexity" evidence="2">
    <location>
        <begin position="542"/>
        <end position="558"/>
    </location>
</feature>
<evidence type="ECO:0000256" key="2">
    <source>
        <dbReference type="SAM" id="MobiDB-lite"/>
    </source>
</evidence>
<keyword evidence="5" id="KW-1185">Reference proteome</keyword>
<dbReference type="PANTHER" id="PTHR35391">
    <property type="entry name" value="C2H2-TYPE DOMAIN-CONTAINING PROTEIN-RELATED"/>
    <property type="match status" value="1"/>
</dbReference>
<dbReference type="SMART" id="SM00355">
    <property type="entry name" value="ZnF_C2H2"/>
    <property type="match status" value="3"/>
</dbReference>
<dbReference type="Proteomes" id="UP000799440">
    <property type="component" value="Unassembled WGS sequence"/>
</dbReference>
<feature type="compositionally biased region" description="Basic and acidic residues" evidence="2">
    <location>
        <begin position="785"/>
        <end position="816"/>
    </location>
</feature>
<dbReference type="InterPro" id="IPR058925">
    <property type="entry name" value="zf-C2H2_AcuF"/>
</dbReference>